<name>A0A3B0XRB2_9ZZZZ</name>
<sequence>MPRKLLLNCFILFLSFSPHINAANETIPWKPPVEEYDWVQLTSGEWLKGEIKAFYNRVLEFNSRKLKLLNINWEDIQYLESHIDSIARIEDHGVITGKIQLAGNKVNIIKGDNAVEFERSRLISFITGEEKESNYWSGVISIGLNVRSGNTDQTDYLARFNIKRRTSQTRLILDYLGNISTVNSIETINNHRVNVAFDYFKTRLFFYKPVFGEYFRDSFQNIASRITVGSGIGYTIIDTAKTEWNVSGGPSLLQTRYTTVQSDESSIESTPSISLSTDYNNKYSKTLGIIIKYSLQLASRDSGGLTHHADLTLKNELSGLFDLNISFIWDRTSNPRADSLGVVPEQNDFRLSFGLGYDF</sequence>
<dbReference type="EMBL" id="UOFG01000051">
    <property type="protein sequence ID" value="VAW58886.1"/>
    <property type="molecule type" value="Genomic_DNA"/>
</dbReference>
<reference evidence="1" key="1">
    <citation type="submission" date="2018-06" db="EMBL/GenBank/DDBJ databases">
        <authorList>
            <person name="Zhirakovskaya E."/>
        </authorList>
    </citation>
    <scope>NUCLEOTIDE SEQUENCE</scope>
</reference>
<organism evidence="1">
    <name type="scientific">hydrothermal vent metagenome</name>
    <dbReference type="NCBI Taxonomy" id="652676"/>
    <lineage>
        <taxon>unclassified sequences</taxon>
        <taxon>metagenomes</taxon>
        <taxon>ecological metagenomes</taxon>
    </lineage>
</organism>
<gene>
    <name evidence="1" type="ORF">MNBD_GAMMA11-646</name>
</gene>
<dbReference type="InterPro" id="IPR007433">
    <property type="entry name" value="DUF481"/>
</dbReference>
<dbReference type="AlphaFoldDB" id="A0A3B0XRB2"/>
<proteinExistence type="predicted"/>
<evidence type="ECO:0008006" key="2">
    <source>
        <dbReference type="Google" id="ProtNLM"/>
    </source>
</evidence>
<accession>A0A3B0XRB2</accession>
<evidence type="ECO:0000313" key="1">
    <source>
        <dbReference type="EMBL" id="VAW58886.1"/>
    </source>
</evidence>
<dbReference type="Pfam" id="PF04338">
    <property type="entry name" value="DUF481"/>
    <property type="match status" value="1"/>
</dbReference>
<protein>
    <recommendedName>
        <fullName evidence="2">DUF481 domain-containing protein</fullName>
    </recommendedName>
</protein>